<protein>
    <submittedName>
        <fullName evidence="2">Uncharacterized protein</fullName>
    </submittedName>
</protein>
<feature type="coiled-coil region" evidence="1">
    <location>
        <begin position="15"/>
        <end position="63"/>
    </location>
</feature>
<evidence type="ECO:0000313" key="3">
    <source>
        <dbReference type="Proteomes" id="UP001204015"/>
    </source>
</evidence>
<dbReference type="Proteomes" id="UP001204015">
    <property type="component" value="Unassembled WGS sequence"/>
</dbReference>
<evidence type="ECO:0000256" key="1">
    <source>
        <dbReference type="SAM" id="Coils"/>
    </source>
</evidence>
<reference evidence="2 3" key="1">
    <citation type="submission" date="2022-06" db="EMBL/GenBank/DDBJ databases">
        <title>A taxonomic note on the genus Prevotella: Description of four novel genera and emended description of the genera Hallella and Xylanibacter.</title>
        <authorList>
            <person name="Hitch T.C.A."/>
        </authorList>
    </citation>
    <scope>NUCLEOTIDE SEQUENCE [LARGE SCALE GENOMIC DNA]</scope>
    <source>
        <strain evidence="2 3">DSM 100619</strain>
    </source>
</reference>
<comment type="caution">
    <text evidence="2">The sequence shown here is derived from an EMBL/GenBank/DDBJ whole genome shotgun (WGS) entry which is preliminary data.</text>
</comment>
<keyword evidence="1" id="KW-0175">Coiled coil</keyword>
<proteinExistence type="predicted"/>
<accession>A0ABT1BU35</accession>
<organism evidence="2 3">
    <name type="scientific">Segatella cerevisiae</name>
    <dbReference type="NCBI Taxonomy" id="2053716"/>
    <lineage>
        <taxon>Bacteria</taxon>
        <taxon>Pseudomonadati</taxon>
        <taxon>Bacteroidota</taxon>
        <taxon>Bacteroidia</taxon>
        <taxon>Bacteroidales</taxon>
        <taxon>Prevotellaceae</taxon>
        <taxon>Segatella</taxon>
    </lineage>
</organism>
<gene>
    <name evidence="2" type="ORF">NG821_01260</name>
</gene>
<name>A0ABT1BU35_9BACT</name>
<dbReference type="RefSeq" id="WP_252759846.1">
    <property type="nucleotide sequence ID" value="NZ_JAMXLY010000002.1"/>
</dbReference>
<keyword evidence="3" id="KW-1185">Reference proteome</keyword>
<sequence length="100" mass="11642">MNANEKILNTFTTRVRQMILHFEELNQEIVNLKREVAERDDQLKELRVKLAQTQHDYETLKMAKMIEVSDGDLEGAKKKVARLIKDVSKCITLLSEQSLQ</sequence>
<dbReference type="EMBL" id="JAMXLY010000002">
    <property type="protein sequence ID" value="MCO6024484.1"/>
    <property type="molecule type" value="Genomic_DNA"/>
</dbReference>
<evidence type="ECO:0000313" key="2">
    <source>
        <dbReference type="EMBL" id="MCO6024484.1"/>
    </source>
</evidence>